<proteinExistence type="predicted"/>
<evidence type="ECO:0000313" key="2">
    <source>
        <dbReference type="Proteomes" id="UP001396334"/>
    </source>
</evidence>
<dbReference type="Proteomes" id="UP001396334">
    <property type="component" value="Unassembled WGS sequence"/>
</dbReference>
<comment type="caution">
    <text evidence="1">The sequence shown here is derived from an EMBL/GenBank/DDBJ whole genome shotgun (WGS) entry which is preliminary data.</text>
</comment>
<organism evidence="1 2">
    <name type="scientific">Hibiscus sabdariffa</name>
    <name type="common">roselle</name>
    <dbReference type="NCBI Taxonomy" id="183260"/>
    <lineage>
        <taxon>Eukaryota</taxon>
        <taxon>Viridiplantae</taxon>
        <taxon>Streptophyta</taxon>
        <taxon>Embryophyta</taxon>
        <taxon>Tracheophyta</taxon>
        <taxon>Spermatophyta</taxon>
        <taxon>Magnoliopsida</taxon>
        <taxon>eudicotyledons</taxon>
        <taxon>Gunneridae</taxon>
        <taxon>Pentapetalae</taxon>
        <taxon>rosids</taxon>
        <taxon>malvids</taxon>
        <taxon>Malvales</taxon>
        <taxon>Malvaceae</taxon>
        <taxon>Malvoideae</taxon>
        <taxon>Hibiscus</taxon>
    </lineage>
</organism>
<evidence type="ECO:0000313" key="1">
    <source>
        <dbReference type="EMBL" id="KAK9037454.1"/>
    </source>
</evidence>
<reference evidence="1 2" key="1">
    <citation type="journal article" date="2024" name="G3 (Bethesda)">
        <title>Genome assembly of Hibiscus sabdariffa L. provides insights into metabolisms of medicinal natural products.</title>
        <authorList>
            <person name="Kim T."/>
        </authorList>
    </citation>
    <scope>NUCLEOTIDE SEQUENCE [LARGE SCALE GENOMIC DNA]</scope>
    <source>
        <strain evidence="1">TK-2024</strain>
        <tissue evidence="1">Old leaves</tissue>
    </source>
</reference>
<gene>
    <name evidence="1" type="ORF">V6N11_022365</name>
</gene>
<name>A0ABR2TJ42_9ROSI</name>
<keyword evidence="2" id="KW-1185">Reference proteome</keyword>
<dbReference type="EMBL" id="JBBPBN010000005">
    <property type="protein sequence ID" value="KAK9037454.1"/>
    <property type="molecule type" value="Genomic_DNA"/>
</dbReference>
<sequence>MQQSSPVSPGQNEIIGFPQAAPFDSRRNYISKSLSGKEVLGGAPIVSSGPLLGSKTLGPREGYDTVMVSSEEDLPLANVESSKRPRFQPEDLGVSLVKDSSSDDLSLSAGLLHGPLQFWHFRFEASWLLESSCEVEVERLWSSSVGTIPERLLVELELLVCAFRHPQRLGIHLFLAGIFPNLASLLRLHLHCRRSGLQKCLPIEIAPLRFLGF</sequence>
<protein>
    <submittedName>
        <fullName evidence="1">Uncharacterized protein</fullName>
    </submittedName>
</protein>
<accession>A0ABR2TJ42</accession>